<keyword evidence="3" id="KW-1185">Reference proteome</keyword>
<evidence type="ECO:0000256" key="1">
    <source>
        <dbReference type="SAM" id="MobiDB-lite"/>
    </source>
</evidence>
<accession>A0A6A6WUL4</accession>
<feature type="compositionally biased region" description="Polar residues" evidence="1">
    <location>
        <begin position="140"/>
        <end position="154"/>
    </location>
</feature>
<evidence type="ECO:0000313" key="3">
    <source>
        <dbReference type="Proteomes" id="UP000799757"/>
    </source>
</evidence>
<proteinExistence type="predicted"/>
<organism evidence="2 3">
    <name type="scientific">Melanomma pulvis-pyrius CBS 109.77</name>
    <dbReference type="NCBI Taxonomy" id="1314802"/>
    <lineage>
        <taxon>Eukaryota</taxon>
        <taxon>Fungi</taxon>
        <taxon>Dikarya</taxon>
        <taxon>Ascomycota</taxon>
        <taxon>Pezizomycotina</taxon>
        <taxon>Dothideomycetes</taxon>
        <taxon>Pleosporomycetidae</taxon>
        <taxon>Pleosporales</taxon>
        <taxon>Melanommataceae</taxon>
        <taxon>Melanomma</taxon>
    </lineage>
</organism>
<protein>
    <submittedName>
        <fullName evidence="2">Uncharacterized protein</fullName>
    </submittedName>
</protein>
<dbReference type="EMBL" id="MU002322">
    <property type="protein sequence ID" value="KAF2787417.1"/>
    <property type="molecule type" value="Genomic_DNA"/>
</dbReference>
<evidence type="ECO:0000313" key="2">
    <source>
        <dbReference type="EMBL" id="KAF2787417.1"/>
    </source>
</evidence>
<sequence>MQCTCAPKREDIYLMKFTRSKAALRREHKAQYGNSMYKYRTLDLRDRMISMYKHSSGLNLQIYISRCECVRRRLRGFFIHALQDVHSFLLQCHTHTIQQDHPHMHTFAPAASSQTPKVGRRWASTHHPQIETSSIRHRSALNTSPLLPSTHHAQ</sequence>
<dbReference type="AlphaFoldDB" id="A0A6A6WUL4"/>
<dbReference type="Proteomes" id="UP000799757">
    <property type="component" value="Unassembled WGS sequence"/>
</dbReference>
<gene>
    <name evidence="2" type="ORF">K505DRAFT_316745</name>
</gene>
<feature type="non-terminal residue" evidence="2">
    <location>
        <position position="154"/>
    </location>
</feature>
<name>A0A6A6WUL4_9PLEO</name>
<feature type="region of interest" description="Disordered" evidence="1">
    <location>
        <begin position="118"/>
        <end position="154"/>
    </location>
</feature>
<reference evidence="2" key="1">
    <citation type="journal article" date="2020" name="Stud. Mycol.">
        <title>101 Dothideomycetes genomes: a test case for predicting lifestyles and emergence of pathogens.</title>
        <authorList>
            <person name="Haridas S."/>
            <person name="Albert R."/>
            <person name="Binder M."/>
            <person name="Bloem J."/>
            <person name="Labutti K."/>
            <person name="Salamov A."/>
            <person name="Andreopoulos B."/>
            <person name="Baker S."/>
            <person name="Barry K."/>
            <person name="Bills G."/>
            <person name="Bluhm B."/>
            <person name="Cannon C."/>
            <person name="Castanera R."/>
            <person name="Culley D."/>
            <person name="Daum C."/>
            <person name="Ezra D."/>
            <person name="Gonzalez J."/>
            <person name="Henrissat B."/>
            <person name="Kuo A."/>
            <person name="Liang C."/>
            <person name="Lipzen A."/>
            <person name="Lutzoni F."/>
            <person name="Magnuson J."/>
            <person name="Mondo S."/>
            <person name="Nolan M."/>
            <person name="Ohm R."/>
            <person name="Pangilinan J."/>
            <person name="Park H.-J."/>
            <person name="Ramirez L."/>
            <person name="Alfaro M."/>
            <person name="Sun H."/>
            <person name="Tritt A."/>
            <person name="Yoshinaga Y."/>
            <person name="Zwiers L.-H."/>
            <person name="Turgeon B."/>
            <person name="Goodwin S."/>
            <person name="Spatafora J."/>
            <person name="Crous P."/>
            <person name="Grigoriev I."/>
        </authorList>
    </citation>
    <scope>NUCLEOTIDE SEQUENCE</scope>
    <source>
        <strain evidence="2">CBS 109.77</strain>
    </source>
</reference>